<comment type="caution">
    <text evidence="2">The sequence shown here is derived from an EMBL/GenBank/DDBJ whole genome shotgun (WGS) entry which is preliminary data.</text>
</comment>
<dbReference type="Proteomes" id="UP001222325">
    <property type="component" value="Unassembled WGS sequence"/>
</dbReference>
<evidence type="ECO:0000313" key="3">
    <source>
        <dbReference type="Proteomes" id="UP001222325"/>
    </source>
</evidence>
<feature type="region of interest" description="Disordered" evidence="1">
    <location>
        <begin position="113"/>
        <end position="164"/>
    </location>
</feature>
<dbReference type="EMBL" id="JARJCN010000022">
    <property type="protein sequence ID" value="KAJ7090262.1"/>
    <property type="molecule type" value="Genomic_DNA"/>
</dbReference>
<sequence length="164" mass="18407">MNYRDLDLDLGLRSFADPVPAHKCWPHPLEPWHTLLQVPCAPVFPDMPPSPTDTCASFASSSTAGTPPPRTTHVVCNAPLVAPIPLPYHSPTFLQFELLPDFDEDLSHPPYTRRAATAMKRKRPVERDDDPTRPQKRRLSAPAYPPSHPGPRTRSSTRAFQSRR</sequence>
<protein>
    <submittedName>
        <fullName evidence="2">Uncharacterized protein</fullName>
    </submittedName>
</protein>
<evidence type="ECO:0000256" key="1">
    <source>
        <dbReference type="SAM" id="MobiDB-lite"/>
    </source>
</evidence>
<feature type="compositionally biased region" description="Polar residues" evidence="1">
    <location>
        <begin position="153"/>
        <end position="164"/>
    </location>
</feature>
<dbReference type="AlphaFoldDB" id="A0AAD6U518"/>
<evidence type="ECO:0000313" key="2">
    <source>
        <dbReference type="EMBL" id="KAJ7090262.1"/>
    </source>
</evidence>
<proteinExistence type="predicted"/>
<name>A0AAD6U518_9AGAR</name>
<gene>
    <name evidence="2" type="ORF">B0H15DRAFT_948774</name>
</gene>
<keyword evidence="3" id="KW-1185">Reference proteome</keyword>
<organism evidence="2 3">
    <name type="scientific">Mycena belliarum</name>
    <dbReference type="NCBI Taxonomy" id="1033014"/>
    <lineage>
        <taxon>Eukaryota</taxon>
        <taxon>Fungi</taxon>
        <taxon>Dikarya</taxon>
        <taxon>Basidiomycota</taxon>
        <taxon>Agaricomycotina</taxon>
        <taxon>Agaricomycetes</taxon>
        <taxon>Agaricomycetidae</taxon>
        <taxon>Agaricales</taxon>
        <taxon>Marasmiineae</taxon>
        <taxon>Mycenaceae</taxon>
        <taxon>Mycena</taxon>
    </lineage>
</organism>
<reference evidence="2" key="1">
    <citation type="submission" date="2023-03" db="EMBL/GenBank/DDBJ databases">
        <title>Massive genome expansion in bonnet fungi (Mycena s.s.) driven by repeated elements and novel gene families across ecological guilds.</title>
        <authorList>
            <consortium name="Lawrence Berkeley National Laboratory"/>
            <person name="Harder C.B."/>
            <person name="Miyauchi S."/>
            <person name="Viragh M."/>
            <person name="Kuo A."/>
            <person name="Thoen E."/>
            <person name="Andreopoulos B."/>
            <person name="Lu D."/>
            <person name="Skrede I."/>
            <person name="Drula E."/>
            <person name="Henrissat B."/>
            <person name="Morin E."/>
            <person name="Kohler A."/>
            <person name="Barry K."/>
            <person name="LaButti K."/>
            <person name="Morin E."/>
            <person name="Salamov A."/>
            <person name="Lipzen A."/>
            <person name="Mereny Z."/>
            <person name="Hegedus B."/>
            <person name="Baldrian P."/>
            <person name="Stursova M."/>
            <person name="Weitz H."/>
            <person name="Taylor A."/>
            <person name="Grigoriev I.V."/>
            <person name="Nagy L.G."/>
            <person name="Martin F."/>
            <person name="Kauserud H."/>
        </authorList>
    </citation>
    <scope>NUCLEOTIDE SEQUENCE</scope>
    <source>
        <strain evidence="2">CBHHK173m</strain>
    </source>
</reference>
<accession>A0AAD6U518</accession>